<accession>A0A0F6YM02</accession>
<dbReference type="SUPFAM" id="SSF53474">
    <property type="entry name" value="alpha/beta-Hydrolases"/>
    <property type="match status" value="1"/>
</dbReference>
<reference evidence="1 2" key="1">
    <citation type="submission" date="2015-03" db="EMBL/GenBank/DDBJ databases">
        <title>Genome assembly of Sandaracinus amylolyticus DSM 53668.</title>
        <authorList>
            <person name="Sharma G."/>
            <person name="Subramanian S."/>
        </authorList>
    </citation>
    <scope>NUCLEOTIDE SEQUENCE [LARGE SCALE GENOMIC DNA]</scope>
    <source>
        <strain evidence="1 2">DSM 53668</strain>
    </source>
</reference>
<protein>
    <submittedName>
        <fullName evidence="1">Uncharacterized protein</fullName>
    </submittedName>
</protein>
<organism evidence="1 2">
    <name type="scientific">Sandaracinus amylolyticus</name>
    <dbReference type="NCBI Taxonomy" id="927083"/>
    <lineage>
        <taxon>Bacteria</taxon>
        <taxon>Pseudomonadati</taxon>
        <taxon>Myxococcota</taxon>
        <taxon>Polyangia</taxon>
        <taxon>Polyangiales</taxon>
        <taxon>Sandaracinaceae</taxon>
        <taxon>Sandaracinus</taxon>
    </lineage>
</organism>
<sequence length="657" mass="68926">MADEVCSRTEWNERLFTAPSCCGDPRCAMRRFALSPLFFSTSMALLAACESEPPIFTSPDRALGDRTPLSRTCDELDATHCLMPWPSNAFTVADPSTETGLRLAVDMSQLNPRDDGSVLTRADGFSRVSTLVAGFPLHVDPATTEGEVHLLAASDATEVPLRIETFLPETSTSSLVIAHPLAPLDAATDYVVVITDGLRDDSGAAIEQDRVVRVALALEPAHTEDEADLAGYHAPTRAVIAEAGIDPERVLRTWDFTTRSAEDPLRRLRAMREAAIAAVDAGEVEVAIDEVEHRDEGPVASVVMGRLVGLPSFLTDTGLAADDDGAPVAMGTRDAPFRIVIPRGEGDYRMLMYGHGTGGNVRDGNFDDAIAEAGAAKIGIEFYRWTDTTVIDTFLDLAQMAQGSSAAAAGLVQAVADASAIRRAASTILGDALSAEQLGGMPNPHVGRRPDDSVPIWVGGSLGGTMGLVFTAANSDVQHAVLNVGGAGWATWVRDALQFGYIRGLISIANGGELHVPLVVAIAQTQLDECDGASWVDEIRGPHPIVALLQESIGDPVLPNPGSEMAARVLEATMIGAPIVPIAGLQGATTIAGASAITQYRVASTDALDIHGFAAEEGPAADAAREQIMGFVQSAWAGEASVEVPAGCAGGSCDFSR</sequence>
<dbReference type="Proteomes" id="UP000034883">
    <property type="component" value="Chromosome"/>
</dbReference>
<dbReference type="Gene3D" id="3.40.50.1820">
    <property type="entry name" value="alpha/beta hydrolase"/>
    <property type="match status" value="1"/>
</dbReference>
<dbReference type="InterPro" id="IPR029058">
    <property type="entry name" value="AB_hydrolase_fold"/>
</dbReference>
<dbReference type="EMBL" id="CP011125">
    <property type="protein sequence ID" value="AKF10797.1"/>
    <property type="molecule type" value="Genomic_DNA"/>
</dbReference>
<gene>
    <name evidence="1" type="ORF">DB32_007946</name>
</gene>
<dbReference type="AlphaFoldDB" id="A0A0F6YM02"/>
<dbReference type="KEGG" id="samy:DB32_007946"/>
<name>A0A0F6YM02_9BACT</name>
<evidence type="ECO:0000313" key="1">
    <source>
        <dbReference type="EMBL" id="AKF10797.1"/>
    </source>
</evidence>
<keyword evidence="2" id="KW-1185">Reference proteome</keyword>
<proteinExistence type="predicted"/>
<evidence type="ECO:0000313" key="2">
    <source>
        <dbReference type="Proteomes" id="UP000034883"/>
    </source>
</evidence>
<dbReference type="STRING" id="927083.DB32_007946"/>